<dbReference type="InterPro" id="IPR035892">
    <property type="entry name" value="C2_domain_sf"/>
</dbReference>
<feature type="region of interest" description="Disordered" evidence="2">
    <location>
        <begin position="352"/>
        <end position="384"/>
    </location>
</feature>
<reference evidence="4 5" key="1">
    <citation type="journal article" date="2014" name="Nat. Commun.">
        <title>Klebsormidium flaccidum genome reveals primary factors for plant terrestrial adaptation.</title>
        <authorList>
            <person name="Hori K."/>
            <person name="Maruyama F."/>
            <person name="Fujisawa T."/>
            <person name="Togashi T."/>
            <person name="Yamamoto N."/>
            <person name="Seo M."/>
            <person name="Sato S."/>
            <person name="Yamada T."/>
            <person name="Mori H."/>
            <person name="Tajima N."/>
            <person name="Moriyama T."/>
            <person name="Ikeuchi M."/>
            <person name="Watanabe M."/>
            <person name="Wada H."/>
            <person name="Kobayashi K."/>
            <person name="Saito M."/>
            <person name="Masuda T."/>
            <person name="Sasaki-Sekimoto Y."/>
            <person name="Mashiguchi K."/>
            <person name="Awai K."/>
            <person name="Shimojima M."/>
            <person name="Masuda S."/>
            <person name="Iwai M."/>
            <person name="Nobusawa T."/>
            <person name="Narise T."/>
            <person name="Kondo S."/>
            <person name="Saito H."/>
            <person name="Sato R."/>
            <person name="Murakawa M."/>
            <person name="Ihara Y."/>
            <person name="Oshima-Yamada Y."/>
            <person name="Ohtaka K."/>
            <person name="Satoh M."/>
            <person name="Sonobe K."/>
            <person name="Ishii M."/>
            <person name="Ohtani R."/>
            <person name="Kanamori-Sato M."/>
            <person name="Honoki R."/>
            <person name="Miyazaki D."/>
            <person name="Mochizuki H."/>
            <person name="Umetsu J."/>
            <person name="Higashi K."/>
            <person name="Shibata D."/>
            <person name="Kamiya Y."/>
            <person name="Sato N."/>
            <person name="Nakamura Y."/>
            <person name="Tabata S."/>
            <person name="Ida S."/>
            <person name="Kurokawa K."/>
            <person name="Ohta H."/>
        </authorList>
    </citation>
    <scope>NUCLEOTIDE SEQUENCE [LARGE SCALE GENOMIC DNA]</scope>
    <source>
        <strain evidence="4 5">NIES-2285</strain>
    </source>
</reference>
<dbReference type="Pfam" id="PF10409">
    <property type="entry name" value="PTEN_C2"/>
    <property type="match status" value="1"/>
</dbReference>
<dbReference type="PANTHER" id="PTHR45733:SF8">
    <property type="entry name" value="FORMIN-J"/>
    <property type="match status" value="1"/>
</dbReference>
<evidence type="ECO:0000256" key="1">
    <source>
        <dbReference type="ARBA" id="ARBA00022912"/>
    </source>
</evidence>
<dbReference type="InterPro" id="IPR051144">
    <property type="entry name" value="Formin_homology_domain"/>
</dbReference>
<dbReference type="OMA" id="MICKKAP"/>
<dbReference type="PANTHER" id="PTHR45733">
    <property type="entry name" value="FORMIN-J"/>
    <property type="match status" value="1"/>
</dbReference>
<dbReference type="SMART" id="SM01326">
    <property type="entry name" value="PTEN_C2"/>
    <property type="match status" value="1"/>
</dbReference>
<evidence type="ECO:0000313" key="5">
    <source>
        <dbReference type="Proteomes" id="UP000054558"/>
    </source>
</evidence>
<evidence type="ECO:0000256" key="2">
    <source>
        <dbReference type="SAM" id="MobiDB-lite"/>
    </source>
</evidence>
<feature type="compositionally biased region" description="Pro residues" evidence="2">
    <location>
        <begin position="448"/>
        <end position="506"/>
    </location>
</feature>
<evidence type="ECO:0000313" key="4">
    <source>
        <dbReference type="EMBL" id="GAQ82452.1"/>
    </source>
</evidence>
<dbReference type="InterPro" id="IPR029021">
    <property type="entry name" value="Prot-tyrosine_phosphatase-like"/>
</dbReference>
<feature type="domain" description="C2 tensin-type" evidence="3">
    <location>
        <begin position="200"/>
        <end position="340"/>
    </location>
</feature>
<feature type="compositionally biased region" description="Low complexity" evidence="2">
    <location>
        <begin position="364"/>
        <end position="377"/>
    </location>
</feature>
<dbReference type="Gene3D" id="2.60.40.1110">
    <property type="match status" value="1"/>
</dbReference>
<dbReference type="GO" id="GO:0004721">
    <property type="term" value="F:phosphoprotein phosphatase activity"/>
    <property type="evidence" value="ECO:0007669"/>
    <property type="project" value="UniProtKB-KW"/>
</dbReference>
<feature type="region of interest" description="Disordered" evidence="2">
    <location>
        <begin position="413"/>
        <end position="506"/>
    </location>
</feature>
<dbReference type="STRING" id="105231.A0A1Y1HXF6"/>
<keyword evidence="5" id="KW-1185">Reference proteome</keyword>
<feature type="compositionally biased region" description="Polar residues" evidence="2">
    <location>
        <begin position="413"/>
        <end position="423"/>
    </location>
</feature>
<dbReference type="PROSITE" id="PS51182">
    <property type="entry name" value="C2_TENSIN"/>
    <property type="match status" value="1"/>
</dbReference>
<gene>
    <name evidence="4" type="ORF">KFL_001110300</name>
</gene>
<keyword evidence="1" id="KW-0904">Protein phosphatase</keyword>
<dbReference type="SUPFAM" id="SSF52799">
    <property type="entry name" value="(Phosphotyrosine protein) phosphatases II"/>
    <property type="match status" value="1"/>
</dbReference>
<evidence type="ECO:0000259" key="3">
    <source>
        <dbReference type="PROSITE" id="PS51182"/>
    </source>
</evidence>
<proteinExistence type="predicted"/>
<sequence length="506" mass="56879">MAFLNWFFKKPPEGLVQVSDRVYVFNSVFSLDPLEEQAYTRYIEDTAKKLRGTFPESAFMVFNFKKDERKSRFTELLGQLDMTVMDYPFHYEGCPLLSMEMIHHFVTTSDNWLSVDVNKNQILLHCDYGGWPLLVFIISCFLIFRHEQTGETKTLDLVQREAPRGLLQEVSAINYSASQVRYLQYISRRNVKADEWPPNDKILVLDCLIMRTVPSFNADGGCRPVVRLYGRDPHGSSQATEQIFSMGKKSRSTKAYSKRDTDVIKIDIQCAVHGDVVMECIHLDLESDREKEELMFRIVFNTAFVRSNLLMLSRDDIDIPWNTKERFEKEFRAEALFGNPETFQYHEPVHRSSMFGDRDDESVSSDLVPTSPPSTSDSPRRAFARVHSAETLSEYENGVSKFTIYGSSPDLASQGLSPMSSNASQGFSQPSPPGSARQSTSGQKLSSPLPPLAPHPRPPPPPPLKLGGPPPPPPPPRPISSSAPPPPPPPPRPPSASAPPPLPLRL</sequence>
<organism evidence="4 5">
    <name type="scientific">Klebsormidium nitens</name>
    <name type="common">Green alga</name>
    <name type="synonym">Ulothrix nitens</name>
    <dbReference type="NCBI Taxonomy" id="105231"/>
    <lineage>
        <taxon>Eukaryota</taxon>
        <taxon>Viridiplantae</taxon>
        <taxon>Streptophyta</taxon>
        <taxon>Klebsormidiophyceae</taxon>
        <taxon>Klebsormidiales</taxon>
        <taxon>Klebsormidiaceae</taxon>
        <taxon>Klebsormidium</taxon>
    </lineage>
</organism>
<dbReference type="Gene3D" id="3.90.190.10">
    <property type="entry name" value="Protein tyrosine phosphatase superfamily"/>
    <property type="match status" value="1"/>
</dbReference>
<dbReference type="InterPro" id="IPR014020">
    <property type="entry name" value="Tensin_C2-dom"/>
</dbReference>
<dbReference type="Proteomes" id="UP000054558">
    <property type="component" value="Unassembled WGS sequence"/>
</dbReference>
<feature type="non-terminal residue" evidence="4">
    <location>
        <position position="506"/>
    </location>
</feature>
<dbReference type="SUPFAM" id="SSF49562">
    <property type="entry name" value="C2 domain (Calcium/lipid-binding domain, CaLB)"/>
    <property type="match status" value="1"/>
</dbReference>
<dbReference type="OrthoDB" id="1668162at2759"/>
<keyword evidence="1" id="KW-0378">Hydrolase</keyword>
<accession>A0A1Y1HXF6</accession>
<protein>
    <submittedName>
        <fullName evidence="4">PTEN domein containing protein</fullName>
    </submittedName>
</protein>
<dbReference type="EMBL" id="DF237060">
    <property type="protein sequence ID" value="GAQ82452.1"/>
    <property type="molecule type" value="Genomic_DNA"/>
</dbReference>
<dbReference type="AlphaFoldDB" id="A0A1Y1HXF6"/>
<name>A0A1Y1HXF6_KLENI</name>